<dbReference type="EMBL" id="FRCB01000001">
    <property type="protein sequence ID" value="SHL40881.1"/>
    <property type="molecule type" value="Genomic_DNA"/>
</dbReference>
<feature type="compositionally biased region" description="Acidic residues" evidence="1">
    <location>
        <begin position="161"/>
        <end position="171"/>
    </location>
</feature>
<gene>
    <name evidence="2" type="ORF">SAMN05443432_101410</name>
</gene>
<protein>
    <submittedName>
        <fullName evidence="2">Uncharacterized protein</fullName>
    </submittedName>
</protein>
<keyword evidence="3" id="KW-1185">Reference proteome</keyword>
<name>A0A1M7ADM3_9RHOB</name>
<sequence>MLERIEMKMHVDMLRAASALARQRDVTVGQLVRDLLAREITRAHARPPIRADERLVAPLRARLADDLAHAAGWEDLQARLRAKGYVLRASGGGLALHDWPGDRRICKASELGFSYARLMRRFGAPFPDHPHSHLIARHLTQAGSAPHPQARTETGAPDGTPDTDIDVIEPC</sequence>
<evidence type="ECO:0000313" key="3">
    <source>
        <dbReference type="Proteomes" id="UP000322545"/>
    </source>
</evidence>
<dbReference type="AlphaFoldDB" id="A0A1M7ADM3"/>
<proteinExistence type="predicted"/>
<reference evidence="2 3" key="1">
    <citation type="submission" date="2016-11" db="EMBL/GenBank/DDBJ databases">
        <authorList>
            <person name="Varghese N."/>
            <person name="Submissions S."/>
        </authorList>
    </citation>
    <scope>NUCLEOTIDE SEQUENCE [LARGE SCALE GENOMIC DNA]</scope>
    <source>
        <strain evidence="2 3">DSM 28249</strain>
    </source>
</reference>
<feature type="region of interest" description="Disordered" evidence="1">
    <location>
        <begin position="141"/>
        <end position="171"/>
    </location>
</feature>
<dbReference type="Proteomes" id="UP000322545">
    <property type="component" value="Unassembled WGS sequence"/>
</dbReference>
<evidence type="ECO:0000313" key="2">
    <source>
        <dbReference type="EMBL" id="SHL40881.1"/>
    </source>
</evidence>
<organism evidence="2 3">
    <name type="scientific">Roseovarius litoreus</name>
    <dbReference type="NCBI Taxonomy" id="1155722"/>
    <lineage>
        <taxon>Bacteria</taxon>
        <taxon>Pseudomonadati</taxon>
        <taxon>Pseudomonadota</taxon>
        <taxon>Alphaproteobacteria</taxon>
        <taxon>Rhodobacterales</taxon>
        <taxon>Roseobacteraceae</taxon>
        <taxon>Roseovarius</taxon>
    </lineage>
</organism>
<accession>A0A1M7ADM3</accession>
<dbReference type="RefSeq" id="WP_149777982.1">
    <property type="nucleotide sequence ID" value="NZ_FRCB01000001.1"/>
</dbReference>
<evidence type="ECO:0000256" key="1">
    <source>
        <dbReference type="SAM" id="MobiDB-lite"/>
    </source>
</evidence>